<keyword evidence="2" id="KW-1185">Reference proteome</keyword>
<gene>
    <name evidence="1" type="ORF">L6164_008313</name>
</gene>
<comment type="caution">
    <text evidence="1">The sequence shown here is derived from an EMBL/GenBank/DDBJ whole genome shotgun (WGS) entry which is preliminary data.</text>
</comment>
<evidence type="ECO:0000313" key="1">
    <source>
        <dbReference type="EMBL" id="KAI4347503.1"/>
    </source>
</evidence>
<sequence length="165" mass="18492">MLVIFNSMAGVMLIGQAATLTKRSLTGWVVLLGNSHVSWKTKKQPTVSRSSAEAEYRSMANTTCELKWLKGLLSDLGICHMQPMSIHYDSQATLHIAKNLVFYERTKHIKVDCDYIRNEILRGTIKPSFVSTRHQLADIFTKALGSSQFDYLLAKLGISHLHAPT</sequence>
<accession>A0ACB9PG44</accession>
<proteinExistence type="predicted"/>
<protein>
    <submittedName>
        <fullName evidence="1">Uncharacterized protein</fullName>
    </submittedName>
</protein>
<name>A0ACB9PG44_BAUVA</name>
<dbReference type="EMBL" id="CM039429">
    <property type="protein sequence ID" value="KAI4347503.1"/>
    <property type="molecule type" value="Genomic_DNA"/>
</dbReference>
<organism evidence="1 2">
    <name type="scientific">Bauhinia variegata</name>
    <name type="common">Purple orchid tree</name>
    <name type="synonym">Phanera variegata</name>
    <dbReference type="NCBI Taxonomy" id="167791"/>
    <lineage>
        <taxon>Eukaryota</taxon>
        <taxon>Viridiplantae</taxon>
        <taxon>Streptophyta</taxon>
        <taxon>Embryophyta</taxon>
        <taxon>Tracheophyta</taxon>
        <taxon>Spermatophyta</taxon>
        <taxon>Magnoliopsida</taxon>
        <taxon>eudicotyledons</taxon>
        <taxon>Gunneridae</taxon>
        <taxon>Pentapetalae</taxon>
        <taxon>rosids</taxon>
        <taxon>fabids</taxon>
        <taxon>Fabales</taxon>
        <taxon>Fabaceae</taxon>
        <taxon>Cercidoideae</taxon>
        <taxon>Cercideae</taxon>
        <taxon>Bauhiniinae</taxon>
        <taxon>Bauhinia</taxon>
    </lineage>
</organism>
<evidence type="ECO:0000313" key="2">
    <source>
        <dbReference type="Proteomes" id="UP000828941"/>
    </source>
</evidence>
<reference evidence="1 2" key="1">
    <citation type="journal article" date="2022" name="DNA Res.">
        <title>Chromosomal-level genome assembly of the orchid tree Bauhinia variegata (Leguminosae; Cercidoideae) supports the allotetraploid origin hypothesis of Bauhinia.</title>
        <authorList>
            <person name="Zhong Y."/>
            <person name="Chen Y."/>
            <person name="Zheng D."/>
            <person name="Pang J."/>
            <person name="Liu Y."/>
            <person name="Luo S."/>
            <person name="Meng S."/>
            <person name="Qian L."/>
            <person name="Wei D."/>
            <person name="Dai S."/>
            <person name="Zhou R."/>
        </authorList>
    </citation>
    <scope>NUCLEOTIDE SEQUENCE [LARGE SCALE GENOMIC DNA]</scope>
    <source>
        <strain evidence="1">BV-YZ2020</strain>
    </source>
</reference>
<dbReference type="Proteomes" id="UP000828941">
    <property type="component" value="Chromosome 4"/>
</dbReference>